<comment type="caution">
    <text evidence="3">The sequence shown here is derived from an EMBL/GenBank/DDBJ whole genome shotgun (WGS) entry which is preliminary data.</text>
</comment>
<feature type="compositionally biased region" description="Basic and acidic residues" evidence="2">
    <location>
        <begin position="608"/>
        <end position="618"/>
    </location>
</feature>
<feature type="compositionally biased region" description="Polar residues" evidence="2">
    <location>
        <begin position="472"/>
        <end position="496"/>
    </location>
</feature>
<protein>
    <submittedName>
        <fullName evidence="3">Uncharacterized protein</fullName>
    </submittedName>
</protein>
<reference evidence="3" key="1">
    <citation type="journal article" date="2020" name="bioRxiv">
        <title>Whole genome comparisons of ergot fungi reveals the divergence and evolution of species within the genus Claviceps are the result of varying mechanisms driving genome evolution and host range expansion.</title>
        <authorList>
            <person name="Wyka S.A."/>
            <person name="Mondo S.J."/>
            <person name="Liu M."/>
            <person name="Dettman J."/>
            <person name="Nalam V."/>
            <person name="Broders K.D."/>
        </authorList>
    </citation>
    <scope>NUCLEOTIDE SEQUENCE</scope>
    <source>
        <strain evidence="3">CCC 602</strain>
    </source>
</reference>
<accession>A0A9P7SZ37</accession>
<dbReference type="AlphaFoldDB" id="A0A9P7SZ37"/>
<gene>
    <name evidence="3" type="ORF">E4U43_000430</name>
</gene>
<name>A0A9P7SZ37_9HYPO</name>
<organism evidence="3 4">
    <name type="scientific">Claviceps pusilla</name>
    <dbReference type="NCBI Taxonomy" id="123648"/>
    <lineage>
        <taxon>Eukaryota</taxon>
        <taxon>Fungi</taxon>
        <taxon>Dikarya</taxon>
        <taxon>Ascomycota</taxon>
        <taxon>Pezizomycotina</taxon>
        <taxon>Sordariomycetes</taxon>
        <taxon>Hypocreomycetidae</taxon>
        <taxon>Hypocreales</taxon>
        <taxon>Clavicipitaceae</taxon>
        <taxon>Claviceps</taxon>
    </lineage>
</organism>
<evidence type="ECO:0000256" key="2">
    <source>
        <dbReference type="SAM" id="MobiDB-lite"/>
    </source>
</evidence>
<evidence type="ECO:0000313" key="4">
    <source>
        <dbReference type="Proteomes" id="UP000748025"/>
    </source>
</evidence>
<feature type="compositionally biased region" description="Polar residues" evidence="2">
    <location>
        <begin position="380"/>
        <end position="402"/>
    </location>
</feature>
<dbReference type="Proteomes" id="UP000748025">
    <property type="component" value="Unassembled WGS sequence"/>
</dbReference>
<feature type="region of interest" description="Disordered" evidence="2">
    <location>
        <begin position="595"/>
        <end position="634"/>
    </location>
</feature>
<feature type="coiled-coil region" evidence="1">
    <location>
        <begin position="183"/>
        <end position="228"/>
    </location>
</feature>
<feature type="region of interest" description="Disordered" evidence="2">
    <location>
        <begin position="472"/>
        <end position="532"/>
    </location>
</feature>
<evidence type="ECO:0000256" key="1">
    <source>
        <dbReference type="SAM" id="Coils"/>
    </source>
</evidence>
<evidence type="ECO:0000313" key="3">
    <source>
        <dbReference type="EMBL" id="KAG6006509.1"/>
    </source>
</evidence>
<dbReference type="EMBL" id="SRPW01001128">
    <property type="protein sequence ID" value="KAG6006509.1"/>
    <property type="molecule type" value="Genomic_DNA"/>
</dbReference>
<proteinExistence type="predicted"/>
<feature type="region of interest" description="Disordered" evidence="2">
    <location>
        <begin position="155"/>
        <end position="174"/>
    </location>
</feature>
<sequence length="658" mass="70370">MTKLALDFSPTSGAFDISASGPIIGTVSHSGLDTIRSNLRMALSGDGISSPCGKTASCVVPTSSLTHDIAMQSPPLNSPDSVDPFSTGFSMNQSSVSPCGSGREAGRQAGHGCDAGSRDTPVGYSHPNFASLSPPATWDIEHASLARSVSADTFMPSHMSSQSHNGRGDHSSLVERSNLDAFRRRAERLYRDQQAVINEMSEEWIKEKAEMSQLIFLLRERLQRLEGENAVLKSIASHDPRVPALVSPQNNIQNGSLVRVCGGSKAPSPQGPCGHNASETSGAFSLPPGLDGASRRPHFARQGANPYLSPSGVPIVGHVGSLGPRTEPQYSTSTDFLLASFSSEPTVDAPIIDVQEIDPKLEGIPIKATAVQRPTFEPTNTKAVVQSPSPKSAPVSQPTTESHQAKRTGVWGAWEREKLRNDRRRVGLAPLTIVKDQEQAKHILAADESRRLTMHAGHTPNHSLSLFPTMTATESSSMGARSQGTTPTAGPSSNHGEQPMDRDGGDGGDEKADMAQHSDKSDDNELERQSDGVTDAEAEAFLDPADDVPLKGPLMIKNIPAQDEIFWARVNQRLDPISRGKDALPRVLQEALELDATQQPLDDTASPRQEDAQVREEPSAVVESDEDGEDDNADVEADVPLIFKATTNFGMPFGIVSS</sequence>
<feature type="compositionally biased region" description="Basic and acidic residues" evidence="2">
    <location>
        <begin position="498"/>
        <end position="530"/>
    </location>
</feature>
<feature type="region of interest" description="Disordered" evidence="2">
    <location>
        <begin position="93"/>
        <end position="119"/>
    </location>
</feature>
<feature type="region of interest" description="Disordered" evidence="2">
    <location>
        <begin position="380"/>
        <end position="408"/>
    </location>
</feature>
<dbReference type="OrthoDB" id="5427699at2759"/>
<keyword evidence="1" id="KW-0175">Coiled coil</keyword>
<keyword evidence="4" id="KW-1185">Reference proteome</keyword>
<feature type="compositionally biased region" description="Acidic residues" evidence="2">
    <location>
        <begin position="623"/>
        <end position="634"/>
    </location>
</feature>